<dbReference type="InterPro" id="IPR012677">
    <property type="entry name" value="Nucleotide-bd_a/b_plait_sf"/>
</dbReference>
<feature type="region of interest" description="Disordered" evidence="14">
    <location>
        <begin position="408"/>
        <end position="459"/>
    </location>
</feature>
<evidence type="ECO:0000256" key="8">
    <source>
        <dbReference type="ARBA" id="ARBA00023054"/>
    </source>
</evidence>
<evidence type="ECO:0000259" key="15">
    <source>
        <dbReference type="PROSITE" id="PS50089"/>
    </source>
</evidence>
<feature type="compositionally biased region" description="Basic residues" evidence="14">
    <location>
        <begin position="710"/>
        <end position="721"/>
    </location>
</feature>
<keyword evidence="3 12" id="KW-0479">Metal-binding</keyword>
<keyword evidence="7" id="KW-0805">Transcription regulation</keyword>
<sequence length="782" mass="84662">MSRLQDQFIDDDEEETCPLCVEELDLTDKGFRPCPCGYQICQFCYHNVKNNMNGLCPACRRPYNDNDIEWKVVTPEETAAHKARQAQKQKKTQAMLQKEKQKAEAENLSRKHLAGMRVVQKNLVYVTGLSPTTQEDQLLATLRGEQYFGQYGKIIKIVVSKARDTSHPNSVGVYVTYERKEDAASCIAAVDGTKNGDRTLRAQFGTTKYCSAYLRGETCSNRNCMFLHEPGEANESYSRADLSSLNAGSSQHGGARPPPPQSQQPVSAAQPMTRQGSGDQPLADAPDRPALPSTASWASRPQPHSGRAETQSTGTTVESPPPVTATPALQSEQPAEPAESSPADQAEPEFAEISPQPAAVQPRKTQISPLELLLRNFKIDDFKLVWSTNGIPQTDLDIISNYPPLFDQTGGARRRVRKQREEEQRRMEQETQAYQQPPAVEPDDNPEMSGSLQLGGEPEERQNVNQIQGAIQPPGEGGLDQRFQFGGGVASPGISDRGLTPQQHQQMLLQTLKPNTIGTYSGTQQSTAFSAPLQQQSSQPLGHQRNVSRYSFANDSSSASAAVKPVANPKLMNQQSSMMPPAGGNHFSAQHQQPHGQFYSSNVTGPPPGLKTTGTPPVSGNLTFGQGHGFATGGIQYSAGTPRNQQDNYYRELMRGRDGAAGGVDAKRELHSFPNYNNTHPNAAYPPAQSNAFPASPYPSLGAYGDGEKQRKKKGKKHRHANTSSSSGGGVVDVADPSASHLLQARLHQGPSGLGGNAFAGQSGAANNMYSVMHGGGYGGRW</sequence>
<dbReference type="InterPro" id="IPR000504">
    <property type="entry name" value="RRM_dom"/>
</dbReference>
<dbReference type="GO" id="GO:0003723">
    <property type="term" value="F:RNA binding"/>
    <property type="evidence" value="ECO:0007669"/>
    <property type="project" value="UniProtKB-UniRule"/>
</dbReference>
<evidence type="ECO:0000256" key="3">
    <source>
        <dbReference type="ARBA" id="ARBA00022723"/>
    </source>
</evidence>
<feature type="compositionally biased region" description="Basic and acidic residues" evidence="14">
    <location>
        <begin position="419"/>
        <end position="429"/>
    </location>
</feature>
<proteinExistence type="predicted"/>
<dbReference type="PROSITE" id="PS50103">
    <property type="entry name" value="ZF_C3H1"/>
    <property type="match status" value="1"/>
</dbReference>
<evidence type="ECO:0000313" key="19">
    <source>
        <dbReference type="Proteomes" id="UP000756132"/>
    </source>
</evidence>
<evidence type="ECO:0000256" key="2">
    <source>
        <dbReference type="ARBA" id="ARBA00022491"/>
    </source>
</evidence>
<feature type="compositionally biased region" description="Polar residues" evidence="14">
    <location>
        <begin position="237"/>
        <end position="252"/>
    </location>
</feature>
<name>A0A9Q8L717_PASFU</name>
<dbReference type="SUPFAM" id="SSF57850">
    <property type="entry name" value="RING/U-box"/>
    <property type="match status" value="1"/>
</dbReference>
<feature type="compositionally biased region" description="Low complexity" evidence="14">
    <location>
        <begin position="281"/>
        <end position="292"/>
    </location>
</feature>
<dbReference type="GO" id="GO:0005634">
    <property type="term" value="C:nucleus"/>
    <property type="evidence" value="ECO:0007669"/>
    <property type="project" value="UniProtKB-SubCell"/>
</dbReference>
<evidence type="ECO:0000256" key="6">
    <source>
        <dbReference type="ARBA" id="ARBA00022884"/>
    </source>
</evidence>
<dbReference type="GO" id="GO:0030015">
    <property type="term" value="C:CCR4-NOT core complex"/>
    <property type="evidence" value="ECO:0007669"/>
    <property type="project" value="UniProtKB-ARBA"/>
</dbReference>
<keyword evidence="10" id="KW-0539">Nucleus</keyword>
<evidence type="ECO:0000256" key="10">
    <source>
        <dbReference type="ARBA" id="ARBA00023242"/>
    </source>
</evidence>
<dbReference type="PROSITE" id="PS50089">
    <property type="entry name" value="ZF_RING_2"/>
    <property type="match status" value="1"/>
</dbReference>
<evidence type="ECO:0000256" key="12">
    <source>
        <dbReference type="PROSITE-ProRule" id="PRU00723"/>
    </source>
</evidence>
<dbReference type="GO" id="GO:0016567">
    <property type="term" value="P:protein ubiquitination"/>
    <property type="evidence" value="ECO:0007669"/>
    <property type="project" value="TreeGrafter"/>
</dbReference>
<dbReference type="FunFam" id="3.30.40.10:FF:000006">
    <property type="entry name" value="CCR4-NOT transcription complex subunit 4"/>
    <property type="match status" value="1"/>
</dbReference>
<dbReference type="PROSITE" id="PS50102">
    <property type="entry name" value="RRM"/>
    <property type="match status" value="1"/>
</dbReference>
<protein>
    <submittedName>
        <fullName evidence="18">General negative regulator of transcription subunit 4</fullName>
    </submittedName>
</protein>
<dbReference type="CDD" id="cd12438">
    <property type="entry name" value="RRM_CNOT4"/>
    <property type="match status" value="1"/>
</dbReference>
<dbReference type="InterPro" id="IPR035979">
    <property type="entry name" value="RBD_domain_sf"/>
</dbReference>
<keyword evidence="2" id="KW-0678">Repressor</keyword>
<dbReference type="InterPro" id="IPR003954">
    <property type="entry name" value="RRM_euk-type"/>
</dbReference>
<dbReference type="GO" id="GO:0051254">
    <property type="term" value="P:positive regulation of RNA metabolic process"/>
    <property type="evidence" value="ECO:0007669"/>
    <property type="project" value="UniProtKB-ARBA"/>
</dbReference>
<dbReference type="KEGG" id="ffu:CLAFUR5_00997"/>
<keyword evidence="4 12" id="KW-0863">Zinc-finger</keyword>
<reference evidence="18" key="2">
    <citation type="journal article" date="2022" name="Microb. Genom.">
        <title>A chromosome-scale genome assembly of the tomato pathogen Cladosporium fulvum reveals a compartmentalized genome architecture and the presence of a dispensable chromosome.</title>
        <authorList>
            <person name="Zaccaron A.Z."/>
            <person name="Chen L.H."/>
            <person name="Samaras A."/>
            <person name="Stergiopoulos I."/>
        </authorList>
    </citation>
    <scope>NUCLEOTIDE SEQUENCE</scope>
    <source>
        <strain evidence="18">Race5_Kim</strain>
    </source>
</reference>
<dbReference type="Proteomes" id="UP000756132">
    <property type="component" value="Chromosome 1"/>
</dbReference>
<dbReference type="Pfam" id="PF00076">
    <property type="entry name" value="RRM_1"/>
    <property type="match status" value="1"/>
</dbReference>
<dbReference type="AlphaFoldDB" id="A0A9Q8L717"/>
<evidence type="ECO:0000256" key="1">
    <source>
        <dbReference type="ARBA" id="ARBA00004123"/>
    </source>
</evidence>
<dbReference type="SUPFAM" id="SSF54928">
    <property type="entry name" value="RNA-binding domain, RBD"/>
    <property type="match status" value="1"/>
</dbReference>
<feature type="compositionally biased region" description="Polar residues" evidence="14">
    <location>
        <begin position="308"/>
        <end position="318"/>
    </location>
</feature>
<feature type="region of interest" description="Disordered" evidence="14">
    <location>
        <begin position="237"/>
        <end position="364"/>
    </location>
</feature>
<dbReference type="FunFam" id="3.30.70.330:FF:000257">
    <property type="entry name" value="CCR4-NOT core complex subunit Not4"/>
    <property type="match status" value="1"/>
</dbReference>
<dbReference type="GeneID" id="71980875"/>
<feature type="compositionally biased region" description="Polar residues" evidence="14">
    <location>
        <begin position="587"/>
        <end position="603"/>
    </location>
</feature>
<dbReference type="GO" id="GO:0010557">
    <property type="term" value="P:positive regulation of macromolecule biosynthetic process"/>
    <property type="evidence" value="ECO:0007669"/>
    <property type="project" value="UniProtKB-ARBA"/>
</dbReference>
<keyword evidence="9" id="KW-0804">Transcription</keyword>
<dbReference type="PANTHER" id="PTHR12603">
    <property type="entry name" value="CCR4-NOT TRANSCRIPTION COMPLEX RELATED"/>
    <property type="match status" value="1"/>
</dbReference>
<dbReference type="GO" id="GO:0008270">
    <property type="term" value="F:zinc ion binding"/>
    <property type="evidence" value="ECO:0007669"/>
    <property type="project" value="UniProtKB-KW"/>
</dbReference>
<feature type="region of interest" description="Disordered" evidence="14">
    <location>
        <begin position="677"/>
        <end position="735"/>
    </location>
</feature>
<dbReference type="Pfam" id="PF14570">
    <property type="entry name" value="zf-RING_4"/>
    <property type="match status" value="1"/>
</dbReference>
<gene>
    <name evidence="18" type="ORF">CLAFUR5_00997</name>
</gene>
<organism evidence="18 19">
    <name type="scientific">Passalora fulva</name>
    <name type="common">Tomato leaf mold</name>
    <name type="synonym">Cladosporium fulvum</name>
    <dbReference type="NCBI Taxonomy" id="5499"/>
    <lineage>
        <taxon>Eukaryota</taxon>
        <taxon>Fungi</taxon>
        <taxon>Dikarya</taxon>
        <taxon>Ascomycota</taxon>
        <taxon>Pezizomycotina</taxon>
        <taxon>Dothideomycetes</taxon>
        <taxon>Dothideomycetidae</taxon>
        <taxon>Mycosphaerellales</taxon>
        <taxon>Mycosphaerellaceae</taxon>
        <taxon>Fulvia</taxon>
    </lineage>
</organism>
<feature type="domain" description="RING-type" evidence="15">
    <location>
        <begin position="17"/>
        <end position="60"/>
    </location>
</feature>
<feature type="zinc finger region" description="C3H1-type" evidence="12">
    <location>
        <begin position="204"/>
        <end position="231"/>
    </location>
</feature>
<evidence type="ECO:0000256" key="9">
    <source>
        <dbReference type="ARBA" id="ARBA00023163"/>
    </source>
</evidence>
<dbReference type="InterPro" id="IPR013083">
    <property type="entry name" value="Znf_RING/FYVE/PHD"/>
</dbReference>
<dbReference type="CDD" id="cd16618">
    <property type="entry name" value="mRING-HC-C4C4_CNOT4"/>
    <property type="match status" value="1"/>
</dbReference>
<dbReference type="OrthoDB" id="1923159at2759"/>
<keyword evidence="19" id="KW-1185">Reference proteome</keyword>
<dbReference type="InterPro" id="IPR001841">
    <property type="entry name" value="Znf_RING"/>
</dbReference>
<evidence type="ECO:0000256" key="4">
    <source>
        <dbReference type="ARBA" id="ARBA00022771"/>
    </source>
</evidence>
<dbReference type="EMBL" id="CP090163">
    <property type="protein sequence ID" value="UJO11982.1"/>
    <property type="molecule type" value="Genomic_DNA"/>
</dbReference>
<feature type="domain" description="RRM" evidence="16">
    <location>
        <begin position="122"/>
        <end position="207"/>
    </location>
</feature>
<evidence type="ECO:0000313" key="18">
    <source>
        <dbReference type="EMBL" id="UJO11982.1"/>
    </source>
</evidence>
<dbReference type="Gene3D" id="3.30.70.330">
    <property type="match status" value="1"/>
</dbReference>
<dbReference type="SMART" id="SM00360">
    <property type="entry name" value="RRM"/>
    <property type="match status" value="1"/>
</dbReference>
<evidence type="ECO:0000256" key="5">
    <source>
        <dbReference type="ARBA" id="ARBA00022833"/>
    </source>
</evidence>
<evidence type="ECO:0000259" key="17">
    <source>
        <dbReference type="PROSITE" id="PS50103"/>
    </source>
</evidence>
<feature type="coiled-coil region" evidence="13">
    <location>
        <begin position="84"/>
        <end position="111"/>
    </location>
</feature>
<dbReference type="InterPro" id="IPR034261">
    <property type="entry name" value="CNOT4_RRM"/>
</dbReference>
<evidence type="ECO:0000256" key="11">
    <source>
        <dbReference type="PROSITE-ProRule" id="PRU00176"/>
    </source>
</evidence>
<dbReference type="PANTHER" id="PTHR12603:SF0">
    <property type="entry name" value="CCR4-NOT TRANSCRIPTION COMPLEX SUBUNIT 4"/>
    <property type="match status" value="1"/>
</dbReference>
<feature type="region of interest" description="Disordered" evidence="14">
    <location>
        <begin position="587"/>
        <end position="607"/>
    </location>
</feature>
<evidence type="ECO:0000256" key="13">
    <source>
        <dbReference type="SAM" id="Coils"/>
    </source>
</evidence>
<dbReference type="Gene3D" id="3.30.40.10">
    <property type="entry name" value="Zinc/RING finger domain, C3HC4 (zinc finger)"/>
    <property type="match status" value="1"/>
</dbReference>
<keyword evidence="8 13" id="KW-0175">Coiled coil</keyword>
<evidence type="ECO:0000256" key="7">
    <source>
        <dbReference type="ARBA" id="ARBA00023015"/>
    </source>
</evidence>
<evidence type="ECO:0000256" key="14">
    <source>
        <dbReference type="SAM" id="MobiDB-lite"/>
    </source>
</evidence>
<evidence type="ECO:0000259" key="16">
    <source>
        <dbReference type="PROSITE" id="PS50102"/>
    </source>
</evidence>
<reference evidence="18" key="1">
    <citation type="submission" date="2021-12" db="EMBL/GenBank/DDBJ databases">
        <authorList>
            <person name="Zaccaron A."/>
            <person name="Stergiopoulos I."/>
        </authorList>
    </citation>
    <scope>NUCLEOTIDE SEQUENCE</scope>
    <source>
        <strain evidence="18">Race5_Kim</strain>
    </source>
</reference>
<comment type="subcellular location">
    <subcellularLocation>
        <location evidence="1">Nucleus</location>
    </subcellularLocation>
</comment>
<dbReference type="GO" id="GO:0000956">
    <property type="term" value="P:nuclear-transcribed mRNA catabolic process"/>
    <property type="evidence" value="ECO:0007669"/>
    <property type="project" value="UniProtKB-ARBA"/>
</dbReference>
<accession>A0A9Q8L717</accession>
<feature type="domain" description="C3H1-type" evidence="17">
    <location>
        <begin position="204"/>
        <end position="231"/>
    </location>
</feature>
<dbReference type="InterPro" id="IPR000571">
    <property type="entry name" value="Znf_CCCH"/>
</dbReference>
<dbReference type="GO" id="GO:0061630">
    <property type="term" value="F:ubiquitin protein ligase activity"/>
    <property type="evidence" value="ECO:0007669"/>
    <property type="project" value="UniProtKB-ARBA"/>
</dbReference>
<dbReference type="InterPro" id="IPR039780">
    <property type="entry name" value="Mot2"/>
</dbReference>
<keyword evidence="5 12" id="KW-0862">Zinc</keyword>
<dbReference type="RefSeq" id="XP_047756348.1">
    <property type="nucleotide sequence ID" value="XM_047900145.1"/>
</dbReference>
<dbReference type="InterPro" id="IPR039515">
    <property type="entry name" value="NOT4_mRING-HC-C4C4"/>
</dbReference>
<keyword evidence="6 11" id="KW-0694">RNA-binding</keyword>
<dbReference type="SMART" id="SM00361">
    <property type="entry name" value="RRM_1"/>
    <property type="match status" value="1"/>
</dbReference>